<organism evidence="2 3">
    <name type="scientific">Scomber scombrus</name>
    <name type="common">Atlantic mackerel</name>
    <name type="synonym">Scomber vernalis</name>
    <dbReference type="NCBI Taxonomy" id="13677"/>
    <lineage>
        <taxon>Eukaryota</taxon>
        <taxon>Metazoa</taxon>
        <taxon>Chordata</taxon>
        <taxon>Craniata</taxon>
        <taxon>Vertebrata</taxon>
        <taxon>Euteleostomi</taxon>
        <taxon>Actinopterygii</taxon>
        <taxon>Neopterygii</taxon>
        <taxon>Teleostei</taxon>
        <taxon>Neoteleostei</taxon>
        <taxon>Acanthomorphata</taxon>
        <taxon>Pelagiaria</taxon>
        <taxon>Scombriformes</taxon>
        <taxon>Scombridae</taxon>
        <taxon>Scomber</taxon>
    </lineage>
</organism>
<dbReference type="Proteomes" id="UP001314229">
    <property type="component" value="Unassembled WGS sequence"/>
</dbReference>
<dbReference type="EMBL" id="CAWUFR010000415">
    <property type="protein sequence ID" value="CAK6977537.1"/>
    <property type="molecule type" value="Genomic_DNA"/>
</dbReference>
<protein>
    <submittedName>
        <fullName evidence="2">Uncharacterized protein LOC128384145</fullName>
    </submittedName>
</protein>
<dbReference type="AlphaFoldDB" id="A0AAV1Q3J5"/>
<evidence type="ECO:0000256" key="1">
    <source>
        <dbReference type="SAM" id="SignalP"/>
    </source>
</evidence>
<evidence type="ECO:0000313" key="2">
    <source>
        <dbReference type="EMBL" id="CAK6977537.1"/>
    </source>
</evidence>
<gene>
    <name evidence="2" type="ORF">FSCOSCO3_A003118</name>
</gene>
<dbReference type="SUPFAM" id="SSF48613">
    <property type="entry name" value="Heme oxygenase-like"/>
    <property type="match status" value="1"/>
</dbReference>
<dbReference type="InterPro" id="IPR016084">
    <property type="entry name" value="Haem_Oase-like_multi-hlx"/>
</dbReference>
<feature type="signal peptide" evidence="1">
    <location>
        <begin position="1"/>
        <end position="19"/>
    </location>
</feature>
<sequence length="228" mass="26191">MLPVLVPLVLLALTETSTSQSDSGLVSEYRLFDVVWGPSNPVATTIADSSSFIEKLRSRNLTESSYNRFIDHDARYLRGISHVLEAPINSLQEADDVRSLLQDTLKHYTSRNQTSLASLTPPWLNYTLRCFKSMVKEEPVYWLVALSARASFLNLLVEGRCSKDQVEQSSTFYKQWCDDNMVESHWMQRYKTILEGHKAQINPDTAINIFRVQMMNQKSFYRALDPDK</sequence>
<feature type="chain" id="PRO_5043427048" evidence="1">
    <location>
        <begin position="20"/>
        <end position="228"/>
    </location>
</feature>
<keyword evidence="1" id="KW-0732">Signal</keyword>
<dbReference type="Gene3D" id="1.20.910.10">
    <property type="entry name" value="Heme oxygenase-like"/>
    <property type="match status" value="1"/>
</dbReference>
<reference evidence="2 3" key="1">
    <citation type="submission" date="2024-01" db="EMBL/GenBank/DDBJ databases">
        <authorList>
            <person name="Alioto T."/>
            <person name="Alioto T."/>
            <person name="Gomez Garrido J."/>
        </authorList>
    </citation>
    <scope>NUCLEOTIDE SEQUENCE [LARGE SCALE GENOMIC DNA]</scope>
</reference>
<comment type="caution">
    <text evidence="2">The sequence shown here is derived from an EMBL/GenBank/DDBJ whole genome shotgun (WGS) entry which is preliminary data.</text>
</comment>
<proteinExistence type="predicted"/>
<accession>A0AAV1Q3J5</accession>
<keyword evidence="3" id="KW-1185">Reference proteome</keyword>
<name>A0AAV1Q3J5_SCOSC</name>
<evidence type="ECO:0000313" key="3">
    <source>
        <dbReference type="Proteomes" id="UP001314229"/>
    </source>
</evidence>